<keyword evidence="1" id="KW-0812">Transmembrane</keyword>
<dbReference type="EMBL" id="NMUH01000024">
    <property type="protein sequence ID" value="MQL68887.1"/>
    <property type="molecule type" value="Genomic_DNA"/>
</dbReference>
<accession>A0A843TFE4</accession>
<protein>
    <submittedName>
        <fullName evidence="2">Uncharacterized protein</fullName>
    </submittedName>
</protein>
<sequence length="71" mass="7802">MVRRSFSRGCSLCVPRCCFRIVFDSAGSTGVMSGPTLVVGRGITLFCCFVVLCSSFPPLSSEFLLLWMVRD</sequence>
<reference evidence="2" key="1">
    <citation type="submission" date="2017-07" db="EMBL/GenBank/DDBJ databases">
        <title>Taro Niue Genome Assembly and Annotation.</title>
        <authorList>
            <person name="Atibalentja N."/>
            <person name="Keating K."/>
            <person name="Fields C.J."/>
        </authorList>
    </citation>
    <scope>NUCLEOTIDE SEQUENCE</scope>
    <source>
        <strain evidence="2">Niue_2</strain>
        <tissue evidence="2">Leaf</tissue>
    </source>
</reference>
<keyword evidence="1" id="KW-0472">Membrane</keyword>
<evidence type="ECO:0000313" key="2">
    <source>
        <dbReference type="EMBL" id="MQL68887.1"/>
    </source>
</evidence>
<organism evidence="2 3">
    <name type="scientific">Colocasia esculenta</name>
    <name type="common">Wild taro</name>
    <name type="synonym">Arum esculentum</name>
    <dbReference type="NCBI Taxonomy" id="4460"/>
    <lineage>
        <taxon>Eukaryota</taxon>
        <taxon>Viridiplantae</taxon>
        <taxon>Streptophyta</taxon>
        <taxon>Embryophyta</taxon>
        <taxon>Tracheophyta</taxon>
        <taxon>Spermatophyta</taxon>
        <taxon>Magnoliopsida</taxon>
        <taxon>Liliopsida</taxon>
        <taxon>Araceae</taxon>
        <taxon>Aroideae</taxon>
        <taxon>Colocasieae</taxon>
        <taxon>Colocasia</taxon>
    </lineage>
</organism>
<gene>
    <name evidence="2" type="ORF">Taro_001163</name>
</gene>
<dbReference type="Proteomes" id="UP000652761">
    <property type="component" value="Unassembled WGS sequence"/>
</dbReference>
<proteinExistence type="predicted"/>
<evidence type="ECO:0000313" key="3">
    <source>
        <dbReference type="Proteomes" id="UP000652761"/>
    </source>
</evidence>
<keyword evidence="3" id="KW-1185">Reference proteome</keyword>
<evidence type="ECO:0000256" key="1">
    <source>
        <dbReference type="SAM" id="Phobius"/>
    </source>
</evidence>
<feature type="transmembrane region" description="Helical" evidence="1">
    <location>
        <begin position="43"/>
        <end position="69"/>
    </location>
</feature>
<comment type="caution">
    <text evidence="2">The sequence shown here is derived from an EMBL/GenBank/DDBJ whole genome shotgun (WGS) entry which is preliminary data.</text>
</comment>
<name>A0A843TFE4_COLES</name>
<keyword evidence="1" id="KW-1133">Transmembrane helix</keyword>
<dbReference type="AlphaFoldDB" id="A0A843TFE4"/>